<evidence type="ECO:0000313" key="11">
    <source>
        <dbReference type="Proteomes" id="UP000664882"/>
    </source>
</evidence>
<evidence type="ECO:0000256" key="3">
    <source>
        <dbReference type="ARBA" id="ARBA00022576"/>
    </source>
</evidence>
<keyword evidence="4 9" id="KW-0808">Transferase</keyword>
<dbReference type="NCBIfam" id="NF005940">
    <property type="entry name" value="PRK07986.1"/>
    <property type="match status" value="1"/>
</dbReference>
<dbReference type="CDD" id="cd00610">
    <property type="entry name" value="OAT_like"/>
    <property type="match status" value="1"/>
</dbReference>
<dbReference type="InterPro" id="IPR015422">
    <property type="entry name" value="PyrdxlP-dep_Trfase_small"/>
</dbReference>
<comment type="subunit">
    <text evidence="9">Homodimer.</text>
</comment>
<comment type="cofactor">
    <cofactor evidence="1 9">
        <name>pyridoxal 5'-phosphate</name>
        <dbReference type="ChEBI" id="CHEBI:597326"/>
    </cofactor>
</comment>
<evidence type="ECO:0000256" key="9">
    <source>
        <dbReference type="HAMAP-Rule" id="MF_00834"/>
    </source>
</evidence>
<evidence type="ECO:0000313" key="10">
    <source>
        <dbReference type="EMBL" id="MBO1518608.1"/>
    </source>
</evidence>
<dbReference type="Proteomes" id="UP000664882">
    <property type="component" value="Unassembled WGS sequence"/>
</dbReference>
<dbReference type="NCBIfam" id="NF004624">
    <property type="entry name" value="PRK05964.1"/>
    <property type="match status" value="1"/>
</dbReference>
<keyword evidence="6 9" id="KW-0093">Biotin biosynthesis</keyword>
<feature type="binding site" evidence="9">
    <location>
        <position position="285"/>
    </location>
    <ligand>
        <name>substrate</name>
    </ligand>
</feature>
<keyword evidence="7 9" id="KW-0663">Pyridoxal phosphate</keyword>
<feature type="site" description="Participates in the substrate recognition with KAPA and in a stacking interaction with the adenine ring of SAM" evidence="9">
    <location>
        <position position="28"/>
    </location>
</feature>
<name>A0ABS3NDD9_9GAMM</name>
<feature type="binding site" evidence="9">
    <location>
        <position position="256"/>
    </location>
    <ligand>
        <name>pyridoxal 5'-phosphate</name>
        <dbReference type="ChEBI" id="CHEBI:597326"/>
    </ligand>
</feature>
<dbReference type="RefSeq" id="WP_208004228.1">
    <property type="nucleotide sequence ID" value="NZ_JAGDFX010000003.1"/>
</dbReference>
<dbReference type="InterPro" id="IPR005814">
    <property type="entry name" value="Aminotrans_3"/>
</dbReference>
<dbReference type="InterPro" id="IPR015424">
    <property type="entry name" value="PyrdxlP-dep_Trfase"/>
</dbReference>
<feature type="binding site" evidence="9">
    <location>
        <position position="155"/>
    </location>
    <ligand>
        <name>substrate</name>
    </ligand>
</feature>
<dbReference type="GO" id="GO:0004015">
    <property type="term" value="F:adenosylmethionine-8-amino-7-oxononanoate transaminase activity"/>
    <property type="evidence" value="ECO:0007669"/>
    <property type="project" value="UniProtKB-EC"/>
</dbReference>
<comment type="function">
    <text evidence="9">Catalyzes the transfer of the alpha-amino group from S-adenosyl-L-methionine (SAM) to 7-keto-8-aminopelargonic acid (KAPA) to form 7,8-diaminopelargonic acid (DAPA). It is the only aminotransferase known to utilize SAM as an amino donor.</text>
</comment>
<dbReference type="InterPro" id="IPR015421">
    <property type="entry name" value="PyrdxlP-dep_Trfase_major"/>
</dbReference>
<dbReference type="EMBL" id="JAGDFX010000003">
    <property type="protein sequence ID" value="MBO1518608.1"/>
    <property type="molecule type" value="Genomic_DNA"/>
</dbReference>
<dbReference type="PANTHER" id="PTHR42684">
    <property type="entry name" value="ADENOSYLMETHIONINE-8-AMINO-7-OXONONANOATE AMINOTRANSFERASE"/>
    <property type="match status" value="1"/>
</dbReference>
<sequence>MYTPTSSTPLSASFTNSEFDLHHLWHPYTSLTRPLPCYKVERAEGVYLYLADGTALVDGMSSWWACLHGYNVPKLNAAVNEQVSKMSHVMFGGLTHDPAIDLCRALTEILPNGLDRFFIADSGSVSVEVALKMAIQYWHGKGTPKTVFAALNKGYHGDTFGAMSVCDPNGGMHSLYQGFLPEHVFIESPRSRFGDEWDPADLAPLEALLAKRHHELAALVLEPIVQGAGGMCFYHPEYLKGARALCSQYEVLLIVDEIATGFGRTGKLFACEWADITPDIMCIGKALTGGYMTMAATITTEHVANTICNGPAGVLMHGPTFMANPLACAVAKASLELLLSSPWQTRIAAIEQQLTHELAPALELSSVADVRVLGGIGVIELHQPLDVAKVQAKLVELGVWIRPFGKLLYIMPPYVIEAAQLSQLTKAMITICGEAFSHQP</sequence>
<feature type="binding site" evidence="9">
    <location>
        <begin position="123"/>
        <end position="124"/>
    </location>
    <ligand>
        <name>pyridoxal 5'-phosphate</name>
        <dbReference type="ChEBI" id="CHEBI:597326"/>
    </ligand>
</feature>
<protein>
    <recommendedName>
        <fullName evidence="9">Adenosylmethionine-8-amino-7-oxononanoate aminotransferase</fullName>
        <ecNumber evidence="9">2.6.1.62</ecNumber>
    </recommendedName>
    <alternativeName>
        <fullName evidence="9">7,8-diamino-pelargonic acid aminotransferase</fullName>
        <shortName evidence="9">DAPA AT</shortName>
        <shortName evidence="9">DAPA aminotransferase</shortName>
    </alternativeName>
    <alternativeName>
        <fullName evidence="9">7,8-diaminononanoate synthase</fullName>
        <shortName evidence="9">DANS</shortName>
    </alternativeName>
    <alternativeName>
        <fullName evidence="9">Diaminopelargonic acid synthase</fullName>
    </alternativeName>
</protein>
<proteinExistence type="inferred from homology"/>
<evidence type="ECO:0000256" key="6">
    <source>
        <dbReference type="ARBA" id="ARBA00022756"/>
    </source>
</evidence>
<dbReference type="PANTHER" id="PTHR42684:SF17">
    <property type="entry name" value="ADENOSYLMETHIONINE-8-AMINO-7-OXONONANOATE AMINOTRANSFERASE"/>
    <property type="match status" value="1"/>
</dbReference>
<comment type="similarity">
    <text evidence="9">Belongs to the class-III pyridoxal-phosphate-dependent aminotransferase family. BioA subfamily.</text>
</comment>
<feature type="binding site" evidence="9">
    <location>
        <begin position="319"/>
        <end position="320"/>
    </location>
    <ligand>
        <name>pyridoxal 5'-phosphate</name>
        <dbReference type="ChEBI" id="CHEBI:597326"/>
    </ligand>
</feature>
<dbReference type="InterPro" id="IPR049704">
    <property type="entry name" value="Aminotrans_3_PPA_site"/>
</dbReference>
<organism evidence="10 11">
    <name type="scientific">Oceanisphaera pacifica</name>
    <dbReference type="NCBI Taxonomy" id="2818389"/>
    <lineage>
        <taxon>Bacteria</taxon>
        <taxon>Pseudomonadati</taxon>
        <taxon>Pseudomonadota</taxon>
        <taxon>Gammaproteobacteria</taxon>
        <taxon>Aeromonadales</taxon>
        <taxon>Aeromonadaceae</taxon>
        <taxon>Oceanisphaera</taxon>
    </lineage>
</organism>
<gene>
    <name evidence="9 10" type="primary">bioA</name>
    <name evidence="10" type="ORF">J3U76_02965</name>
</gene>
<comment type="catalytic activity">
    <reaction evidence="8 9">
        <text>(8S)-8-amino-7-oxononanoate + S-adenosyl-L-methionine = S-adenosyl-4-methylsulfanyl-2-oxobutanoate + (7R,8S)-7,8-diammoniononanoate</text>
        <dbReference type="Rhea" id="RHEA:16861"/>
        <dbReference type="ChEBI" id="CHEBI:16490"/>
        <dbReference type="ChEBI" id="CHEBI:59789"/>
        <dbReference type="ChEBI" id="CHEBI:149468"/>
        <dbReference type="ChEBI" id="CHEBI:149469"/>
        <dbReference type="EC" id="2.6.1.62"/>
    </reaction>
</comment>
<keyword evidence="9" id="KW-0963">Cytoplasm</keyword>
<dbReference type="Pfam" id="PF00202">
    <property type="entry name" value="Aminotran_3"/>
    <property type="match status" value="1"/>
</dbReference>
<dbReference type="HAMAP" id="MF_00834">
    <property type="entry name" value="BioA"/>
    <property type="match status" value="1"/>
</dbReference>
<keyword evidence="11" id="KW-1185">Reference proteome</keyword>
<dbReference type="SUPFAM" id="SSF53383">
    <property type="entry name" value="PLP-dependent transferases"/>
    <property type="match status" value="1"/>
</dbReference>
<keyword evidence="5 9" id="KW-0949">S-adenosyl-L-methionine</keyword>
<feature type="modified residue" description="N6-(pyridoxal phosphate)lysine" evidence="9">
    <location>
        <position position="285"/>
    </location>
</feature>
<dbReference type="PROSITE" id="PS00600">
    <property type="entry name" value="AA_TRANSFER_CLASS_3"/>
    <property type="match status" value="1"/>
</dbReference>
<reference evidence="10 11" key="1">
    <citation type="submission" date="2021-03" db="EMBL/GenBank/DDBJ databases">
        <title>Oceanisphaera sp. nov., isolated from the intestine.</title>
        <authorList>
            <person name="Zhao L.-H."/>
            <person name="Shi L.-F."/>
        </authorList>
    </citation>
    <scope>NUCLEOTIDE SEQUENCE [LARGE SCALE GENOMIC DNA]</scope>
    <source>
        <strain evidence="10 11">DM8</strain>
    </source>
</reference>
<evidence type="ECO:0000256" key="8">
    <source>
        <dbReference type="ARBA" id="ARBA00048449"/>
    </source>
</evidence>
<evidence type="ECO:0000256" key="5">
    <source>
        <dbReference type="ARBA" id="ARBA00022691"/>
    </source>
</evidence>
<feature type="binding site" evidence="9">
    <location>
        <position position="402"/>
    </location>
    <ligand>
        <name>substrate</name>
    </ligand>
</feature>
<accession>A0ABS3NDD9</accession>
<evidence type="ECO:0000256" key="1">
    <source>
        <dbReference type="ARBA" id="ARBA00001933"/>
    </source>
</evidence>
<dbReference type="Gene3D" id="3.90.1150.10">
    <property type="entry name" value="Aspartate Aminotransferase, domain 1"/>
    <property type="match status" value="1"/>
</dbReference>
<comment type="subcellular location">
    <subcellularLocation>
        <location evidence="9">Cytoplasm</location>
    </subcellularLocation>
</comment>
<feature type="binding site" evidence="9">
    <location>
        <position position="318"/>
    </location>
    <ligand>
        <name>substrate</name>
    </ligand>
</feature>
<evidence type="ECO:0000256" key="2">
    <source>
        <dbReference type="ARBA" id="ARBA00005063"/>
    </source>
</evidence>
<dbReference type="NCBIfam" id="TIGR00508">
    <property type="entry name" value="bioA"/>
    <property type="match status" value="1"/>
</dbReference>
<dbReference type="EC" id="2.6.1.62" evidence="9"/>
<dbReference type="InterPro" id="IPR005815">
    <property type="entry name" value="BioA"/>
</dbReference>
<evidence type="ECO:0000256" key="4">
    <source>
        <dbReference type="ARBA" id="ARBA00022679"/>
    </source>
</evidence>
<keyword evidence="3 9" id="KW-0032">Aminotransferase</keyword>
<evidence type="ECO:0000256" key="7">
    <source>
        <dbReference type="ARBA" id="ARBA00022898"/>
    </source>
</evidence>
<comment type="pathway">
    <text evidence="2 9">Cofactor biosynthesis; biotin biosynthesis; 7,8-diaminononanoate from 8-amino-7-oxononanoate (SAM route): step 1/1.</text>
</comment>
<comment type="caution">
    <text evidence="10">The sequence shown here is derived from an EMBL/GenBank/DDBJ whole genome shotgun (WGS) entry which is preliminary data.</text>
</comment>
<dbReference type="Gene3D" id="3.40.640.10">
    <property type="entry name" value="Type I PLP-dependent aspartate aminotransferase-like (Major domain)"/>
    <property type="match status" value="1"/>
</dbReference>
<feature type="binding site" evidence="9">
    <location>
        <position position="63"/>
    </location>
    <ligand>
        <name>substrate</name>
    </ligand>
</feature>